<keyword evidence="1" id="KW-0812">Transmembrane</keyword>
<dbReference type="EMBL" id="JAABOP010000004">
    <property type="protein sequence ID" value="NER11434.1"/>
    <property type="molecule type" value="Genomic_DNA"/>
</dbReference>
<keyword evidence="1" id="KW-1133">Transmembrane helix</keyword>
<proteinExistence type="predicted"/>
<dbReference type="RefSeq" id="WP_163693881.1">
    <property type="nucleotide sequence ID" value="NZ_FXTW01000003.1"/>
</dbReference>
<name>A0A6P0UDV3_9FLAO</name>
<sequence length="96" mass="10528">MSISLKNIGFIALGTALVLCIPLLAMQFTQEVRWSTSDFVVAGILLFGLAFLCDLTWRNIGNRTFRTLLLIGIILLFFLTWAELAVGVFGTPFAGS</sequence>
<keyword evidence="3" id="KW-1185">Reference proteome</keyword>
<reference evidence="2 3" key="1">
    <citation type="submission" date="2020-01" db="EMBL/GenBank/DDBJ databases">
        <title>Muriicola jejuensis KCTC 22299.</title>
        <authorList>
            <person name="Wang G."/>
        </authorList>
    </citation>
    <scope>NUCLEOTIDE SEQUENCE [LARGE SCALE GENOMIC DNA]</scope>
    <source>
        <strain evidence="2 3">KCTC 22299</strain>
    </source>
</reference>
<organism evidence="2 3">
    <name type="scientific">Muriicola jejuensis</name>
    <dbReference type="NCBI Taxonomy" id="504488"/>
    <lineage>
        <taxon>Bacteria</taxon>
        <taxon>Pseudomonadati</taxon>
        <taxon>Bacteroidota</taxon>
        <taxon>Flavobacteriia</taxon>
        <taxon>Flavobacteriales</taxon>
        <taxon>Flavobacteriaceae</taxon>
        <taxon>Muriicola</taxon>
    </lineage>
</organism>
<feature type="transmembrane region" description="Helical" evidence="1">
    <location>
        <begin position="39"/>
        <end position="57"/>
    </location>
</feature>
<feature type="transmembrane region" description="Helical" evidence="1">
    <location>
        <begin position="7"/>
        <end position="27"/>
    </location>
</feature>
<feature type="transmembrane region" description="Helical" evidence="1">
    <location>
        <begin position="69"/>
        <end position="90"/>
    </location>
</feature>
<evidence type="ECO:0008006" key="4">
    <source>
        <dbReference type="Google" id="ProtNLM"/>
    </source>
</evidence>
<dbReference type="Proteomes" id="UP000468443">
    <property type="component" value="Unassembled WGS sequence"/>
</dbReference>
<accession>A0A6P0UDV3</accession>
<gene>
    <name evidence="2" type="ORF">GWK09_12940</name>
</gene>
<evidence type="ECO:0000313" key="3">
    <source>
        <dbReference type="Proteomes" id="UP000468443"/>
    </source>
</evidence>
<evidence type="ECO:0000313" key="2">
    <source>
        <dbReference type="EMBL" id="NER11434.1"/>
    </source>
</evidence>
<protein>
    <recommendedName>
        <fullName evidence="4">Potassium transporter KefB</fullName>
    </recommendedName>
</protein>
<comment type="caution">
    <text evidence="2">The sequence shown here is derived from an EMBL/GenBank/DDBJ whole genome shotgun (WGS) entry which is preliminary data.</text>
</comment>
<keyword evidence="1" id="KW-0472">Membrane</keyword>
<dbReference type="AlphaFoldDB" id="A0A6P0UDV3"/>
<evidence type="ECO:0000256" key="1">
    <source>
        <dbReference type="SAM" id="Phobius"/>
    </source>
</evidence>